<proteinExistence type="predicted"/>
<evidence type="ECO:0000313" key="1">
    <source>
        <dbReference type="EMBL" id="GAA5514839.1"/>
    </source>
</evidence>
<name>A0ABP9WBY5_9DEIO</name>
<accession>A0ABP9WBY5</accession>
<dbReference type="EMBL" id="BAABRP010000025">
    <property type="protein sequence ID" value="GAA5514839.1"/>
    <property type="molecule type" value="Genomic_DNA"/>
</dbReference>
<organism evidence="1 2">
    <name type="scientific">Deinococcus carri</name>
    <dbReference type="NCBI Taxonomy" id="1211323"/>
    <lineage>
        <taxon>Bacteria</taxon>
        <taxon>Thermotogati</taxon>
        <taxon>Deinococcota</taxon>
        <taxon>Deinococci</taxon>
        <taxon>Deinococcales</taxon>
        <taxon>Deinococcaceae</taxon>
        <taxon>Deinococcus</taxon>
    </lineage>
</organism>
<dbReference type="Proteomes" id="UP001401887">
    <property type="component" value="Unassembled WGS sequence"/>
</dbReference>
<protein>
    <submittedName>
        <fullName evidence="1">Uncharacterized protein</fullName>
    </submittedName>
</protein>
<reference evidence="1 2" key="1">
    <citation type="submission" date="2024-02" db="EMBL/GenBank/DDBJ databases">
        <title>Deinococcus carri NBRC 110142.</title>
        <authorList>
            <person name="Ichikawa N."/>
            <person name="Katano-Makiyama Y."/>
            <person name="Hidaka K."/>
        </authorList>
    </citation>
    <scope>NUCLEOTIDE SEQUENCE [LARGE SCALE GENOMIC DNA]</scope>
    <source>
        <strain evidence="1 2">NBRC 110142</strain>
    </source>
</reference>
<evidence type="ECO:0000313" key="2">
    <source>
        <dbReference type="Proteomes" id="UP001401887"/>
    </source>
</evidence>
<gene>
    <name evidence="1" type="ORF">Dcar01_03600</name>
</gene>
<comment type="caution">
    <text evidence="1">The sequence shown here is derived from an EMBL/GenBank/DDBJ whole genome shotgun (WGS) entry which is preliminary data.</text>
</comment>
<keyword evidence="2" id="KW-1185">Reference proteome</keyword>
<sequence length="114" mass="12255">MNDAAPSAPPAVTRPAVTFPAPRRIPYPGGCVLEPGPYALDYLLKWRADVTVQGEVHPDVPVFPFLRDLLADPAAYDLTPADAVAARDRFLTLAGQALATEGGDPAWLAREFTR</sequence>
<dbReference type="RefSeq" id="WP_345468016.1">
    <property type="nucleotide sequence ID" value="NZ_BAABRP010000025.1"/>
</dbReference>